<dbReference type="GO" id="GO:0034967">
    <property type="term" value="C:Set3 complex"/>
    <property type="evidence" value="ECO:0007669"/>
    <property type="project" value="TreeGrafter"/>
</dbReference>
<feature type="region of interest" description="Disordered" evidence="1">
    <location>
        <begin position="2463"/>
        <end position="2547"/>
    </location>
</feature>
<dbReference type="PROSITE" id="PS51293">
    <property type="entry name" value="SANT"/>
    <property type="match status" value="2"/>
</dbReference>
<feature type="compositionally biased region" description="Polar residues" evidence="1">
    <location>
        <begin position="2800"/>
        <end position="2836"/>
    </location>
</feature>
<evidence type="ECO:0000313" key="3">
    <source>
        <dbReference type="EMBL" id="OMJ20060.1"/>
    </source>
</evidence>
<feature type="compositionally biased region" description="Polar residues" evidence="1">
    <location>
        <begin position="1917"/>
        <end position="1926"/>
    </location>
</feature>
<feature type="compositionally biased region" description="Polar residues" evidence="1">
    <location>
        <begin position="2080"/>
        <end position="2094"/>
    </location>
</feature>
<sequence length="2843" mass="316642">MSSNKDFEAENPSKSSLYDPTSNNSNITNDPDLLINPNSSPIIPELSFHHDFNNQKVPENFLTLIPSSKFKAIDFYINDDYLSESDPDDSPWYELGRIKEIDKAENQAQNFIDPHLPPQSLEKQDSFNLNINPLQLQISSLKNFHSISFTKKQQESLIYSIYRSNQNLSSKSHHEFSRDLLSKQNSIVPNSFSQPADWWFWSPQIAKHNKILPFLIDWISTRNSTLQEKYQLLQNSYKDLYLKWNSHISTLEKRKDSLLREYYNKSIPESQRRRSGNNRASPIIQSSLSFSKSSTDSKAPSKDDKIAHSKDLNLIELWETELEDVRYSSKQKPGWNNKGSDNFTSDAVRSDAELLEIIQKLQYDEVRNPESRSQRTAANIPDMILDPNERLAFKLKVSNRVINNPIEYYSTKPDSSIKPSVPKIHKANWANDGNIVLSGSLMNNNSDSNHIWTNDECSTFVREYLRYPKKFGHISESLSFKSYNDCVLFYYRNKKPLELKSLLARHKRKNRRGRKTTSPTLTIENMKRKKDRTRDRSVSKSNKSSINNKPTISPDQIQAKKISKSPFKDSSPSHKPITNNDISSIANTDPITDKNNLDIKSRNPDQKRNSPPNNNSSASIHLSTLNSISSINQIETPSIVTDNSSDIKNTNKNPFQDDISHSPISNAITKISEVSKSVPEKGNSLLKSIVEANKHQKFLQKHNKSSSFAKKVDNALKIAKIKGITSKKLFSPTNANTNKNKSLVVSKNLPHDPSLILKSSSSSKSILDPSLNFYSLNKNAIKNNRLDIAQYSKDLTRKNSNDINQTAESISSHISNNENTSLDYNMILSGSVKPLTSSTTSSSQSKKNASFQRRNSVTFELSSDNSDTEPNAEFLDYEDVSNSDFRTEDVSSSENEDINEDSCDKYVYFGPIQQYNQYTLTLPALFVSNALPLGDKLSIARGLNIAPASSKNNLQSIIDPIKDSGNEEDVKLGAVVWRYNERVKVLDGFKRFGRTFSEICRLIKTKSEAQCRYFYYHYRIPGGPMLSEIIEGGVTPVSSISTSKISSNLDNDTSSINPFVEPISKPLLSLPLMPANLSTQSNPKNLSLPQNPKINLLPQTGSKPDASLKAPTLVLPEKTYNPNYLALNKQPTKLPDASHKRVRSLESYSISSNIHQSILGPKKLRKDSSDLQDSNPIIFNKAVKFKTNPTPYSLEDIDEKPLNERVPSFGKPNHYELLSKSSFDSSHDPKTSILLSAINPEKNSTDKEPTLNDSALPIEPTYSSESDSDSALMDRILESNIVSALNESSSSPNLGSPPNEAKINPSAPKPTSELNNSILSKSSFSPDALPSSSSVPNTYNEPVSEHTSIPAPDLSPIPSSNPTLPFTSMPTSQPISLSNPDPDPALTPASIPIYADNPISSSTPANFQINNNIPVQAPTISENLILPDLKPETKISVLSASKPDANLSSSDVATEPPTRIFDPRSSVSQILPLTLNPETFDSSSQNLAPLTQNPNVTPETINTSISINPNYKNNYDGAILPKFQPNAEIQPSSTPAASNIDDLSSKPLQTSIDDKAFRKPSYSSYWSVQERNSFLNHLAAIGTNWAEMANAIGTKTATQARNYFRTHREKLGFDIIVKEFEERKAAGLPLLIPTPNSSKKIKSTDNLPEKRGRKKKGHLNTKPSGAVLIKPIADSSNTALPKDDSNTANIHNNPNYGISNPVAYDQSNLHSFSEAHHTPSSDTLPQNIPNTVPSLVVSGGHAFVYNQHQHQRPRSSLSSNRSSISYDQKFNPNVAKYESVSNTSPRNTMYNNIATGPIPENQPLAMENSRPSVQSMNLDQVAQLAVSRLHSTQSSFSKSNTTNSSIRAIDQSRVGPSIYTQPIDNLMPYHRRISETYSNHSGSPHVSNSNTYFSNSKRQRTLSYSSTGQYMNHERPNSPNHSNAYNSDYGRELSEPPSSQPTPPPLESLSSILRSSADPEYYHKNDEYATHSLDRRSVTNIRSLLNQSEPSASYISNVRNTPYNYEYNRPSVNEQPPYSYNNSKASGNSIDTPITDNKYRSRSPNSSYGTSTRYPEYARNHTQHTTSSSNSIKSSAINNETNSGYDYQNSHRSHRISSSANSRIFNGLDSLVEAATLDSQFNETPNYNRSSTAMPSVYNRSPMIKNDYSDATVYQKPEPNSNYSTNSEKMNTKTDLNNLNLAPQESSGQMLIDLNTKYSDRLHNTPHSPNQYHQTPNSYNYPHHAQHPQIDHLNTSIPPNSNQVYPTDNGLGSMVPNENKPMSMYNELDKFQQPSVANPNISFPQQQLDTLDLKANQKSKSTSVSTKSLNKNSSTSSHSSKKPPTPSVKTAPLSKLSSKPSKKPIKFIHNQPVSISASQKQSSKKLSINKLNTPTSFPTQNLIQPRVQNIDPLTPAESRHRNSISSIASNSNNMFSSNNNSHNANSNPNNENQVNISQVHPNSGYRDLSYQNNGYIYQQNNDAIQNNPYNNHTPYHYPQNPNSQGIPIRDSNSHNENHLERNNRNDITISNNHNSLSGSIDNSSNANNKFQPPNNAYPNYGQPHTEQSYNSINPNNKYMYNNPNLSYNENNNLNKVLPNSTVKNDPVNPIPLAPSLSTKPIPVVPNIATNNNSSHHYDRAPEHIYNSGNFSKILPENQKTGMINNNPPNYNPHTNQYQYQYQQDNSIGSKLPIQPNVYPIANNNDQETHPVNQYAQGSGGNHQFSKPHASTGVAPRSRLNSSADTSQQRINEPGPANFSNSGPNLISPKFSNTLPSQALPLASNNNSSLNQNPSNKSHSESISRPIQPIQPHPGIAPSPHTISQPVIKSSTFMYQHQPITAKQLTTNLKSKNQQSGSKKDKKA</sequence>
<feature type="compositionally biased region" description="Polar residues" evidence="1">
    <location>
        <begin position="1357"/>
        <end position="1379"/>
    </location>
</feature>
<feature type="compositionally biased region" description="Polar residues" evidence="1">
    <location>
        <begin position="2718"/>
        <end position="2730"/>
    </location>
</feature>
<feature type="compositionally biased region" description="Low complexity" evidence="1">
    <location>
        <begin position="2327"/>
        <end position="2339"/>
    </location>
</feature>
<feature type="compositionally biased region" description="Low complexity" evidence="1">
    <location>
        <begin position="836"/>
        <end position="845"/>
    </location>
</feature>
<evidence type="ECO:0000259" key="2">
    <source>
        <dbReference type="PROSITE" id="PS51293"/>
    </source>
</evidence>
<dbReference type="PANTHER" id="PTHR13992:SF39">
    <property type="entry name" value="SMRTER, ISOFORM G"/>
    <property type="match status" value="1"/>
</dbReference>
<feature type="domain" description="SANT" evidence="2">
    <location>
        <begin position="981"/>
        <end position="1023"/>
    </location>
</feature>
<feature type="region of interest" description="Disordered" evidence="1">
    <location>
        <begin position="2407"/>
        <end position="2449"/>
    </location>
</feature>
<feature type="compositionally biased region" description="Polar residues" evidence="1">
    <location>
        <begin position="2042"/>
        <end position="2053"/>
    </location>
</feature>
<feature type="compositionally biased region" description="Low complexity" evidence="1">
    <location>
        <begin position="1320"/>
        <end position="1336"/>
    </location>
</feature>
<feature type="compositionally biased region" description="Polar residues" evidence="1">
    <location>
        <begin position="2681"/>
        <end position="2704"/>
    </location>
</feature>
<dbReference type="InterPro" id="IPR001005">
    <property type="entry name" value="SANT/Myb"/>
</dbReference>
<feature type="region of interest" description="Disordered" evidence="1">
    <location>
        <begin position="1286"/>
        <end position="1386"/>
    </location>
</feature>
<proteinExistence type="predicted"/>
<feature type="compositionally biased region" description="Polar residues" evidence="1">
    <location>
        <begin position="12"/>
        <end position="29"/>
    </location>
</feature>
<dbReference type="OrthoDB" id="10258692at2759"/>
<feature type="region of interest" description="Disordered" evidence="1">
    <location>
        <begin position="1443"/>
        <end position="1463"/>
    </location>
</feature>
<accession>A0A1R1XZI2</accession>
<dbReference type="InterPro" id="IPR009057">
    <property type="entry name" value="Homeodomain-like_sf"/>
</dbReference>
<dbReference type="CDD" id="cd00167">
    <property type="entry name" value="SANT"/>
    <property type="match status" value="2"/>
</dbReference>
<evidence type="ECO:0000256" key="1">
    <source>
        <dbReference type="SAM" id="MobiDB-lite"/>
    </source>
</evidence>
<feature type="compositionally biased region" description="Low complexity" evidence="1">
    <location>
        <begin position="2756"/>
        <end position="2775"/>
    </location>
</feature>
<feature type="compositionally biased region" description="Polar residues" evidence="1">
    <location>
        <begin position="860"/>
        <end position="869"/>
    </location>
</feature>
<feature type="compositionally biased region" description="Low complexity" evidence="1">
    <location>
        <begin position="539"/>
        <end position="549"/>
    </location>
</feature>
<feature type="compositionally biased region" description="Low complexity" evidence="1">
    <location>
        <begin position="2407"/>
        <end position="2437"/>
    </location>
</feature>
<feature type="region of interest" description="Disordered" evidence="1">
    <location>
        <begin position="860"/>
        <end position="898"/>
    </location>
</feature>
<dbReference type="PANTHER" id="PTHR13992">
    <property type="entry name" value="NUCLEAR RECEPTOR CO-REPRESSOR RELATED NCOR"/>
    <property type="match status" value="1"/>
</dbReference>
<feature type="compositionally biased region" description="Polar residues" evidence="1">
    <location>
        <begin position="2737"/>
        <end position="2755"/>
    </location>
</feature>
<dbReference type="SMART" id="SM00717">
    <property type="entry name" value="SANT"/>
    <property type="match status" value="3"/>
</dbReference>
<feature type="compositionally biased region" description="Polar residues" evidence="1">
    <location>
        <begin position="2010"/>
        <end position="2035"/>
    </location>
</feature>
<feature type="domain" description="SANT" evidence="2">
    <location>
        <begin position="447"/>
        <end position="498"/>
    </location>
</feature>
<feature type="compositionally biased region" description="Polar residues" evidence="1">
    <location>
        <begin position="576"/>
        <end position="590"/>
    </location>
</feature>
<feature type="compositionally biased region" description="Basic and acidic residues" evidence="1">
    <location>
        <begin position="591"/>
        <end position="608"/>
    </location>
</feature>
<dbReference type="SUPFAM" id="SSF46689">
    <property type="entry name" value="Homeodomain-like"/>
    <property type="match status" value="3"/>
</dbReference>
<feature type="region of interest" description="Disordered" evidence="1">
    <location>
        <begin position="835"/>
        <end position="854"/>
    </location>
</feature>
<feature type="compositionally biased region" description="Polar residues" evidence="1">
    <location>
        <begin position="2205"/>
        <end position="2220"/>
    </location>
</feature>
<feature type="region of interest" description="Disordered" evidence="1">
    <location>
        <begin position="2006"/>
        <end position="2094"/>
    </location>
</feature>
<dbReference type="Gene3D" id="1.10.10.60">
    <property type="entry name" value="Homeodomain-like"/>
    <property type="match status" value="1"/>
</dbReference>
<comment type="caution">
    <text evidence="3">The sequence shown here is derived from an EMBL/GenBank/DDBJ whole genome shotgun (WGS) entry which is preliminary data.</text>
</comment>
<dbReference type="Proteomes" id="UP000187429">
    <property type="component" value="Unassembled WGS sequence"/>
</dbReference>
<feature type="compositionally biased region" description="Polar residues" evidence="1">
    <location>
        <begin position="1337"/>
        <end position="1347"/>
    </location>
</feature>
<protein>
    <recommendedName>
        <fullName evidence="2">SANT domain-containing protein</fullName>
    </recommendedName>
</protein>
<gene>
    <name evidence="3" type="ORF">AYI69_g6363</name>
</gene>
<dbReference type="InterPro" id="IPR017884">
    <property type="entry name" value="SANT_dom"/>
</dbReference>
<dbReference type="GO" id="GO:0006357">
    <property type="term" value="P:regulation of transcription by RNA polymerase II"/>
    <property type="evidence" value="ECO:0007669"/>
    <property type="project" value="TreeGrafter"/>
</dbReference>
<feature type="compositionally biased region" description="Low complexity" evidence="1">
    <location>
        <begin position="2298"/>
        <end position="2318"/>
    </location>
</feature>
<feature type="region of interest" description="Disordered" evidence="1">
    <location>
        <begin position="1875"/>
        <end position="1950"/>
    </location>
</feature>
<feature type="region of interest" description="Disordered" evidence="1">
    <location>
        <begin position="2295"/>
        <end position="2365"/>
    </location>
</feature>
<feature type="compositionally biased region" description="Polar residues" evidence="1">
    <location>
        <begin position="2506"/>
        <end position="2547"/>
    </location>
</feature>
<feature type="region of interest" description="Disordered" evidence="1">
    <location>
        <begin position="504"/>
        <end position="620"/>
    </location>
</feature>
<keyword evidence="4" id="KW-1185">Reference proteome</keyword>
<feature type="compositionally biased region" description="Basic and acidic residues" evidence="1">
    <location>
        <begin position="2491"/>
        <end position="2504"/>
    </location>
</feature>
<feature type="region of interest" description="Disordered" evidence="1">
    <location>
        <begin position="641"/>
        <end position="662"/>
    </location>
</feature>
<feature type="compositionally biased region" description="Low complexity" evidence="1">
    <location>
        <begin position="2354"/>
        <end position="2365"/>
    </location>
</feature>
<feature type="compositionally biased region" description="Low complexity" evidence="1">
    <location>
        <begin position="609"/>
        <end position="619"/>
    </location>
</feature>
<evidence type="ECO:0000313" key="4">
    <source>
        <dbReference type="Proteomes" id="UP000187429"/>
    </source>
</evidence>
<reference evidence="4" key="1">
    <citation type="submission" date="2017-01" db="EMBL/GenBank/DDBJ databases">
        <authorList>
            <person name="Wang Y."/>
            <person name="White M."/>
            <person name="Kvist S."/>
            <person name="Moncalvo J.-M."/>
        </authorList>
    </citation>
    <scope>NUCLEOTIDE SEQUENCE [LARGE SCALE GENOMIC DNA]</scope>
    <source>
        <strain evidence="4">ID-206-W2</strain>
    </source>
</reference>
<feature type="region of interest" description="Disordered" evidence="1">
    <location>
        <begin position="1237"/>
        <end position="1269"/>
    </location>
</feature>
<feature type="region of interest" description="Disordered" evidence="1">
    <location>
        <begin position="1631"/>
        <end position="1702"/>
    </location>
</feature>
<feature type="region of interest" description="Disordered" evidence="1">
    <location>
        <begin position="2667"/>
        <end position="2843"/>
    </location>
</feature>
<name>A0A1R1XZI2_9FUNG</name>
<feature type="compositionally biased region" description="Low complexity" evidence="1">
    <location>
        <begin position="2063"/>
        <end position="2079"/>
    </location>
</feature>
<feature type="compositionally biased region" description="Polar residues" evidence="1">
    <location>
        <begin position="1720"/>
        <end position="1731"/>
    </location>
</feature>
<feature type="region of interest" description="Disordered" evidence="1">
    <location>
        <begin position="1"/>
        <end position="36"/>
    </location>
</feature>
<feature type="compositionally biased region" description="Basic residues" evidence="1">
    <location>
        <begin position="504"/>
        <end position="515"/>
    </location>
</feature>
<organism evidence="3 4">
    <name type="scientific">Smittium culicis</name>
    <dbReference type="NCBI Taxonomy" id="133412"/>
    <lineage>
        <taxon>Eukaryota</taxon>
        <taxon>Fungi</taxon>
        <taxon>Fungi incertae sedis</taxon>
        <taxon>Zoopagomycota</taxon>
        <taxon>Kickxellomycotina</taxon>
        <taxon>Harpellomycetes</taxon>
        <taxon>Harpellales</taxon>
        <taxon>Legeriomycetaceae</taxon>
        <taxon>Smittium</taxon>
    </lineage>
</organism>
<feature type="region of interest" description="Disordered" evidence="1">
    <location>
        <begin position="2200"/>
        <end position="2262"/>
    </location>
</feature>
<feature type="compositionally biased region" description="Low complexity" evidence="1">
    <location>
        <begin position="2463"/>
        <end position="2482"/>
    </location>
</feature>
<feature type="compositionally biased region" description="Polar residues" evidence="1">
    <location>
        <begin position="1875"/>
        <end position="1910"/>
    </location>
</feature>
<feature type="compositionally biased region" description="Low complexity" evidence="1">
    <location>
        <begin position="1286"/>
        <end position="1300"/>
    </location>
</feature>
<feature type="region of interest" description="Disordered" evidence="1">
    <location>
        <begin position="1712"/>
        <end position="1731"/>
    </location>
</feature>
<dbReference type="EMBL" id="LSSM01002855">
    <property type="protein sequence ID" value="OMJ20060.1"/>
    <property type="molecule type" value="Genomic_DNA"/>
</dbReference>
<feature type="compositionally biased region" description="Polar residues" evidence="1">
    <location>
        <begin position="641"/>
        <end position="654"/>
    </location>
</feature>
<feature type="compositionally biased region" description="Polar residues" evidence="1">
    <location>
        <begin position="2232"/>
        <end position="2246"/>
    </location>
</feature>
<feature type="compositionally biased region" description="Polar residues" evidence="1">
    <location>
        <begin position="1686"/>
        <end position="1698"/>
    </location>
</feature>
<dbReference type="Pfam" id="PF00249">
    <property type="entry name" value="Myb_DNA-binding"/>
    <property type="match status" value="1"/>
</dbReference>
<dbReference type="Gene3D" id="1.20.58.1880">
    <property type="match status" value="2"/>
</dbReference>
<dbReference type="InterPro" id="IPR051571">
    <property type="entry name" value="N-CoR_corepressor"/>
</dbReference>